<reference evidence="1" key="1">
    <citation type="submission" date="2018-05" db="EMBL/GenBank/DDBJ databases">
        <authorList>
            <person name="Lanie J.A."/>
            <person name="Ng W.-L."/>
            <person name="Kazmierczak K.M."/>
            <person name="Andrzejewski T.M."/>
            <person name="Davidsen T.M."/>
            <person name="Wayne K.J."/>
            <person name="Tettelin H."/>
            <person name="Glass J.I."/>
            <person name="Rusch D."/>
            <person name="Podicherti R."/>
            <person name="Tsui H.-C.T."/>
            <person name="Winkler M.E."/>
        </authorList>
    </citation>
    <scope>NUCLEOTIDE SEQUENCE</scope>
</reference>
<feature type="non-terminal residue" evidence="1">
    <location>
        <position position="165"/>
    </location>
</feature>
<proteinExistence type="predicted"/>
<protein>
    <recommendedName>
        <fullName evidence="2">Core-binding (CB) domain-containing protein</fullName>
    </recommendedName>
</protein>
<dbReference type="SUPFAM" id="SSF56349">
    <property type="entry name" value="DNA breaking-rejoining enzymes"/>
    <property type="match status" value="1"/>
</dbReference>
<organism evidence="1">
    <name type="scientific">marine metagenome</name>
    <dbReference type="NCBI Taxonomy" id="408172"/>
    <lineage>
        <taxon>unclassified sequences</taxon>
        <taxon>metagenomes</taxon>
        <taxon>ecological metagenomes</taxon>
    </lineage>
</organism>
<evidence type="ECO:0008006" key="2">
    <source>
        <dbReference type="Google" id="ProtNLM"/>
    </source>
</evidence>
<dbReference type="EMBL" id="UINC01017020">
    <property type="protein sequence ID" value="SVA70403.1"/>
    <property type="molecule type" value="Genomic_DNA"/>
</dbReference>
<accession>A0A381Y1Q4</accession>
<name>A0A381Y1Q4_9ZZZZ</name>
<dbReference type="InterPro" id="IPR011010">
    <property type="entry name" value="DNA_brk_join_enz"/>
</dbReference>
<dbReference type="AlphaFoldDB" id="A0A381Y1Q4"/>
<evidence type="ECO:0000313" key="1">
    <source>
        <dbReference type="EMBL" id="SVA70403.1"/>
    </source>
</evidence>
<dbReference type="GO" id="GO:0003677">
    <property type="term" value="F:DNA binding"/>
    <property type="evidence" value="ECO:0007669"/>
    <property type="project" value="InterPro"/>
</dbReference>
<gene>
    <name evidence="1" type="ORF">METZ01_LOCUS123257</name>
</gene>
<sequence>VEGNTSLPSRLQSLSELPWFDCWMQRLRTEKKSVHTIRAYTVTARTLSTTSLPGESPLDWEQVKNISVRDFHSRVDPNRGRMDAWLNSIGELKPATINARIAASSHLLQWVGHTVPDWIQRPNRSRSLPRTLGRNELGRVRTAATRSEDPLAQPVVTILLDTGLR</sequence>
<feature type="non-terminal residue" evidence="1">
    <location>
        <position position="1"/>
    </location>
</feature>